<dbReference type="FunFam" id="3.40.50.720:FF:000084">
    <property type="entry name" value="Short-chain dehydrogenase reductase"/>
    <property type="match status" value="1"/>
</dbReference>
<proteinExistence type="inferred from homology"/>
<organism evidence="3 4">
    <name type="scientific">Advenella kashmirensis</name>
    <dbReference type="NCBI Taxonomy" id="310575"/>
    <lineage>
        <taxon>Bacteria</taxon>
        <taxon>Pseudomonadati</taxon>
        <taxon>Pseudomonadota</taxon>
        <taxon>Betaproteobacteria</taxon>
        <taxon>Burkholderiales</taxon>
        <taxon>Alcaligenaceae</taxon>
    </lineage>
</organism>
<dbReference type="Gene3D" id="3.40.50.720">
    <property type="entry name" value="NAD(P)-binding Rossmann-like Domain"/>
    <property type="match status" value="1"/>
</dbReference>
<dbReference type="GO" id="GO:0016616">
    <property type="term" value="F:oxidoreductase activity, acting on the CH-OH group of donors, NAD or NADP as acceptor"/>
    <property type="evidence" value="ECO:0007669"/>
    <property type="project" value="TreeGrafter"/>
</dbReference>
<dbReference type="SUPFAM" id="SSF51735">
    <property type="entry name" value="NAD(P)-binding Rossmann-fold domains"/>
    <property type="match status" value="1"/>
</dbReference>
<protein>
    <submittedName>
        <fullName evidence="3">Oxidoreductase</fullName>
    </submittedName>
</protein>
<dbReference type="PROSITE" id="PS00061">
    <property type="entry name" value="ADH_SHORT"/>
    <property type="match status" value="1"/>
</dbReference>
<dbReference type="CDD" id="cd05233">
    <property type="entry name" value="SDR_c"/>
    <property type="match status" value="1"/>
</dbReference>
<evidence type="ECO:0000256" key="2">
    <source>
        <dbReference type="ARBA" id="ARBA00023002"/>
    </source>
</evidence>
<evidence type="ECO:0000313" key="4">
    <source>
        <dbReference type="Proteomes" id="UP000264036"/>
    </source>
</evidence>
<dbReference type="InterPro" id="IPR036291">
    <property type="entry name" value="NAD(P)-bd_dom_sf"/>
</dbReference>
<dbReference type="AlphaFoldDB" id="A0A356LAM5"/>
<accession>A0A356LAM5</accession>
<dbReference type="Proteomes" id="UP000264036">
    <property type="component" value="Unassembled WGS sequence"/>
</dbReference>
<dbReference type="Pfam" id="PF13561">
    <property type="entry name" value="adh_short_C2"/>
    <property type="match status" value="1"/>
</dbReference>
<comment type="similarity">
    <text evidence="1">Belongs to the short-chain dehydrogenases/reductases (SDR) family.</text>
</comment>
<name>A0A356LAM5_9BURK</name>
<comment type="caution">
    <text evidence="3">The sequence shown here is derived from an EMBL/GenBank/DDBJ whole genome shotgun (WGS) entry which is preliminary data.</text>
</comment>
<gene>
    <name evidence="3" type="ORF">DD666_01340</name>
</gene>
<keyword evidence="2" id="KW-0560">Oxidoreductase</keyword>
<evidence type="ECO:0000256" key="1">
    <source>
        <dbReference type="ARBA" id="ARBA00006484"/>
    </source>
</evidence>
<dbReference type="InterPro" id="IPR020904">
    <property type="entry name" value="Sc_DH/Rdtase_CS"/>
</dbReference>
<dbReference type="PANTHER" id="PTHR42760">
    <property type="entry name" value="SHORT-CHAIN DEHYDROGENASES/REDUCTASES FAMILY MEMBER"/>
    <property type="match status" value="1"/>
</dbReference>
<sequence>MADHKGAVIITGGAQGMGQSHAHALAQTGWHVCVADVKDTEATVAAIGENGGSASGHVLDVTDSKSWEALADDIRNNLGPLVGLVNNAGVSYRQGIGDTDDANWDRVMAVNLTGAFYGIRTMAPLMRESGGGSIVNISSISGQLGYHGAAYGASKWGLRGLTKTAAAEYAPWGIRANSIHPGLIQTAMVNSATAFVASSLKSIPLARAGQPSEVSAAVVFLISEASSYMSGSELTVDGALVAAGTYWRINHEAAELSQGGDL</sequence>
<dbReference type="PRINTS" id="PR00080">
    <property type="entry name" value="SDRFAMILY"/>
</dbReference>
<evidence type="ECO:0000313" key="3">
    <source>
        <dbReference type="EMBL" id="HBP28043.1"/>
    </source>
</evidence>
<dbReference type="EMBL" id="DOEK01000004">
    <property type="protein sequence ID" value="HBP28043.1"/>
    <property type="molecule type" value="Genomic_DNA"/>
</dbReference>
<dbReference type="PANTHER" id="PTHR42760:SF133">
    <property type="entry name" value="3-OXOACYL-[ACYL-CARRIER-PROTEIN] REDUCTASE"/>
    <property type="match status" value="1"/>
</dbReference>
<reference evidence="3 4" key="1">
    <citation type="journal article" date="2018" name="Nat. Biotechnol.">
        <title>A standardized bacterial taxonomy based on genome phylogeny substantially revises the tree of life.</title>
        <authorList>
            <person name="Parks D.H."/>
            <person name="Chuvochina M."/>
            <person name="Waite D.W."/>
            <person name="Rinke C."/>
            <person name="Skarshewski A."/>
            <person name="Chaumeil P.A."/>
            <person name="Hugenholtz P."/>
        </authorList>
    </citation>
    <scope>NUCLEOTIDE SEQUENCE [LARGE SCALE GENOMIC DNA]</scope>
    <source>
        <strain evidence="3">UBA10707</strain>
    </source>
</reference>
<dbReference type="PRINTS" id="PR00081">
    <property type="entry name" value="GDHRDH"/>
</dbReference>
<dbReference type="InterPro" id="IPR002347">
    <property type="entry name" value="SDR_fam"/>
</dbReference>